<sequence>MAATCGLVAGVLADPSAAAGQARRVVEALALALQGAVLIREALASRLGLARSLEYGALGLGLDLASIVARA</sequence>
<accession>A0A1H1U0S9</accession>
<dbReference type="EMBL" id="LT629758">
    <property type="protein sequence ID" value="SDS65993.1"/>
    <property type="molecule type" value="Genomic_DNA"/>
</dbReference>
<organism evidence="1 2">
    <name type="scientific">Actinoplanes derwentensis</name>
    <dbReference type="NCBI Taxonomy" id="113562"/>
    <lineage>
        <taxon>Bacteria</taxon>
        <taxon>Bacillati</taxon>
        <taxon>Actinomycetota</taxon>
        <taxon>Actinomycetes</taxon>
        <taxon>Micromonosporales</taxon>
        <taxon>Micromonosporaceae</taxon>
        <taxon>Actinoplanes</taxon>
    </lineage>
</organism>
<dbReference type="STRING" id="113562.SAMN04489716_1295"/>
<dbReference type="RefSeq" id="WP_092542491.1">
    <property type="nucleotide sequence ID" value="NZ_BOMJ01000021.1"/>
</dbReference>
<dbReference type="Proteomes" id="UP000198688">
    <property type="component" value="Chromosome I"/>
</dbReference>
<proteinExistence type="predicted"/>
<evidence type="ECO:0000313" key="2">
    <source>
        <dbReference type="Proteomes" id="UP000198688"/>
    </source>
</evidence>
<gene>
    <name evidence="1" type="ORF">SAMN04489716_1295</name>
</gene>
<keyword evidence="2" id="KW-1185">Reference proteome</keyword>
<reference evidence="1 2" key="1">
    <citation type="submission" date="2016-10" db="EMBL/GenBank/DDBJ databases">
        <authorList>
            <person name="de Groot N.N."/>
        </authorList>
    </citation>
    <scope>NUCLEOTIDE SEQUENCE [LARGE SCALE GENOMIC DNA]</scope>
    <source>
        <strain evidence="1 2">DSM 43941</strain>
    </source>
</reference>
<protein>
    <submittedName>
        <fullName evidence="1">Putative acyl-CoA dehydrogenase</fullName>
    </submittedName>
</protein>
<evidence type="ECO:0000313" key="1">
    <source>
        <dbReference type="EMBL" id="SDS65993.1"/>
    </source>
</evidence>
<dbReference type="AlphaFoldDB" id="A0A1H1U0S9"/>
<name>A0A1H1U0S9_9ACTN</name>